<evidence type="ECO:0000256" key="1">
    <source>
        <dbReference type="SAM" id="MobiDB-lite"/>
    </source>
</evidence>
<dbReference type="InterPro" id="IPR002514">
    <property type="entry name" value="Transposase_8"/>
</dbReference>
<reference evidence="2" key="1">
    <citation type="submission" date="2021-04" db="EMBL/GenBank/DDBJ databases">
        <title>Genome based classification of Actinospica acidithermotolerans sp. nov., an actinobacterium isolated from an Indonesian hot spring.</title>
        <authorList>
            <person name="Kusuma A.B."/>
            <person name="Putra K.E."/>
            <person name="Nafisah S."/>
            <person name="Loh J."/>
            <person name="Nouioui I."/>
            <person name="Goodfellow M."/>
        </authorList>
    </citation>
    <scope>NUCLEOTIDE SEQUENCE</scope>
    <source>
        <strain evidence="2">MGRD01-02</strain>
    </source>
</reference>
<dbReference type="AlphaFoldDB" id="A0A941EFP8"/>
<feature type="compositionally biased region" description="Basic and acidic residues" evidence="1">
    <location>
        <begin position="75"/>
        <end position="85"/>
    </location>
</feature>
<dbReference type="Proteomes" id="UP000676325">
    <property type="component" value="Unassembled WGS sequence"/>
</dbReference>
<comment type="caution">
    <text evidence="2">The sequence shown here is derived from an EMBL/GenBank/DDBJ whole genome shotgun (WGS) entry which is preliminary data.</text>
</comment>
<proteinExistence type="predicted"/>
<dbReference type="GO" id="GO:0004803">
    <property type="term" value="F:transposase activity"/>
    <property type="evidence" value="ECO:0007669"/>
    <property type="project" value="InterPro"/>
</dbReference>
<keyword evidence="3" id="KW-1185">Reference proteome</keyword>
<evidence type="ECO:0000313" key="2">
    <source>
        <dbReference type="EMBL" id="MBR7829657.1"/>
    </source>
</evidence>
<organism evidence="2 3">
    <name type="scientific">Actinospica acidithermotolerans</name>
    <dbReference type="NCBI Taxonomy" id="2828514"/>
    <lineage>
        <taxon>Bacteria</taxon>
        <taxon>Bacillati</taxon>
        <taxon>Actinomycetota</taxon>
        <taxon>Actinomycetes</taxon>
        <taxon>Catenulisporales</taxon>
        <taxon>Actinospicaceae</taxon>
        <taxon>Actinospica</taxon>
    </lineage>
</organism>
<sequence>MPAVRKYPPDLMDSAVRMVLDIRRQDPQRAGIVGTVGDLMGIHPEVLRHWVKKAEPEPEAGPASPAPERPVSKPSAERIESLERENADLRRANQVLKAAAVLFASELQHTAAG</sequence>
<protein>
    <submittedName>
        <fullName evidence="2">Transposase</fullName>
    </submittedName>
</protein>
<dbReference type="GO" id="GO:0003677">
    <property type="term" value="F:DNA binding"/>
    <property type="evidence" value="ECO:0007669"/>
    <property type="project" value="InterPro"/>
</dbReference>
<evidence type="ECO:0000313" key="3">
    <source>
        <dbReference type="Proteomes" id="UP000676325"/>
    </source>
</evidence>
<dbReference type="Pfam" id="PF01527">
    <property type="entry name" value="HTH_Tnp_1"/>
    <property type="match status" value="1"/>
</dbReference>
<dbReference type="GO" id="GO:0006313">
    <property type="term" value="P:DNA transposition"/>
    <property type="evidence" value="ECO:0007669"/>
    <property type="project" value="InterPro"/>
</dbReference>
<dbReference type="InterPro" id="IPR009057">
    <property type="entry name" value="Homeodomain-like_sf"/>
</dbReference>
<dbReference type="EMBL" id="JAGSOH010000094">
    <property type="protein sequence ID" value="MBR7829657.1"/>
    <property type="molecule type" value="Genomic_DNA"/>
</dbReference>
<gene>
    <name evidence="2" type="ORF">KDK95_25345</name>
</gene>
<dbReference type="InterPro" id="IPR036388">
    <property type="entry name" value="WH-like_DNA-bd_sf"/>
</dbReference>
<accession>A0A941EFP8</accession>
<dbReference type="RefSeq" id="WP_212520791.1">
    <property type="nucleotide sequence ID" value="NZ_JAGSOH010000094.1"/>
</dbReference>
<dbReference type="Gene3D" id="1.10.10.10">
    <property type="entry name" value="Winged helix-like DNA-binding domain superfamily/Winged helix DNA-binding domain"/>
    <property type="match status" value="1"/>
</dbReference>
<name>A0A941EFP8_9ACTN</name>
<dbReference type="SUPFAM" id="SSF46689">
    <property type="entry name" value="Homeodomain-like"/>
    <property type="match status" value="1"/>
</dbReference>
<feature type="region of interest" description="Disordered" evidence="1">
    <location>
        <begin position="50"/>
        <end position="85"/>
    </location>
</feature>